<comment type="caution">
    <text evidence="1">The sequence shown here is derived from an EMBL/GenBank/DDBJ whole genome shotgun (WGS) entry which is preliminary data.</text>
</comment>
<sequence length="79" mass="8329">MGCFRHSLGGRLGAPGGRHFCRTARRGYVPLPLRGLQRYYLHTWNAEDGDGVGGAKATKGHRSPLGAGRSHAVAVATCG</sequence>
<name>A0ABP7MGI4_9ACTN</name>
<evidence type="ECO:0000313" key="2">
    <source>
        <dbReference type="Proteomes" id="UP001501000"/>
    </source>
</evidence>
<accession>A0ABP7MGI4</accession>
<keyword evidence="2" id="KW-1185">Reference proteome</keyword>
<gene>
    <name evidence="1" type="ORF">GCM10022244_34900</name>
</gene>
<proteinExistence type="predicted"/>
<dbReference type="Proteomes" id="UP001501000">
    <property type="component" value="Unassembled WGS sequence"/>
</dbReference>
<dbReference type="EMBL" id="BAABAJ010000009">
    <property type="protein sequence ID" value="GAA3922433.1"/>
    <property type="molecule type" value="Genomic_DNA"/>
</dbReference>
<reference evidence="2" key="1">
    <citation type="journal article" date="2019" name="Int. J. Syst. Evol. Microbiol.">
        <title>The Global Catalogue of Microorganisms (GCM) 10K type strain sequencing project: providing services to taxonomists for standard genome sequencing and annotation.</title>
        <authorList>
            <consortium name="The Broad Institute Genomics Platform"/>
            <consortium name="The Broad Institute Genome Sequencing Center for Infectious Disease"/>
            <person name="Wu L."/>
            <person name="Ma J."/>
        </authorList>
    </citation>
    <scope>NUCLEOTIDE SEQUENCE [LARGE SCALE GENOMIC DNA]</scope>
    <source>
        <strain evidence="2">JCM 16956</strain>
    </source>
</reference>
<evidence type="ECO:0000313" key="1">
    <source>
        <dbReference type="EMBL" id="GAA3922433.1"/>
    </source>
</evidence>
<protein>
    <submittedName>
        <fullName evidence="1">Uncharacterized protein</fullName>
    </submittedName>
</protein>
<organism evidence="1 2">
    <name type="scientific">Streptomyces gulbargensis</name>
    <dbReference type="NCBI Taxonomy" id="364901"/>
    <lineage>
        <taxon>Bacteria</taxon>
        <taxon>Bacillati</taxon>
        <taxon>Actinomycetota</taxon>
        <taxon>Actinomycetes</taxon>
        <taxon>Kitasatosporales</taxon>
        <taxon>Streptomycetaceae</taxon>
        <taxon>Streptomyces</taxon>
    </lineage>
</organism>